<proteinExistence type="predicted"/>
<evidence type="ECO:0000313" key="2">
    <source>
        <dbReference type="EMBL" id="OMH83775.1"/>
    </source>
</evidence>
<protein>
    <submittedName>
        <fullName evidence="2">Uncharacterized protein</fullName>
    </submittedName>
</protein>
<feature type="compositionally biased region" description="Basic and acidic residues" evidence="1">
    <location>
        <begin position="1"/>
        <end position="10"/>
    </location>
</feature>
<gene>
    <name evidence="2" type="ORF">AX774_g2701</name>
</gene>
<dbReference type="EMBL" id="LSSK01000313">
    <property type="protein sequence ID" value="OMH83775.1"/>
    <property type="molecule type" value="Genomic_DNA"/>
</dbReference>
<dbReference type="AlphaFoldDB" id="A0A1R1PS20"/>
<organism evidence="2 3">
    <name type="scientific">Zancudomyces culisetae</name>
    <name type="common">Gut fungus</name>
    <name type="synonym">Smittium culisetae</name>
    <dbReference type="NCBI Taxonomy" id="1213189"/>
    <lineage>
        <taxon>Eukaryota</taxon>
        <taxon>Fungi</taxon>
        <taxon>Fungi incertae sedis</taxon>
        <taxon>Zoopagomycota</taxon>
        <taxon>Kickxellomycotina</taxon>
        <taxon>Harpellomycetes</taxon>
        <taxon>Harpellales</taxon>
        <taxon>Legeriomycetaceae</taxon>
        <taxon>Zancudomyces</taxon>
    </lineage>
</organism>
<evidence type="ECO:0000256" key="1">
    <source>
        <dbReference type="SAM" id="MobiDB-lite"/>
    </source>
</evidence>
<feature type="compositionally biased region" description="Basic and acidic residues" evidence="1">
    <location>
        <begin position="19"/>
        <end position="29"/>
    </location>
</feature>
<evidence type="ECO:0000313" key="3">
    <source>
        <dbReference type="Proteomes" id="UP000188320"/>
    </source>
</evidence>
<dbReference type="Proteomes" id="UP000188320">
    <property type="component" value="Unassembled WGS sequence"/>
</dbReference>
<feature type="compositionally biased region" description="Polar residues" evidence="1">
    <location>
        <begin position="106"/>
        <end position="116"/>
    </location>
</feature>
<feature type="region of interest" description="Disordered" evidence="1">
    <location>
        <begin position="48"/>
        <end position="125"/>
    </location>
</feature>
<reference evidence="3" key="1">
    <citation type="submission" date="2017-01" db="EMBL/GenBank/DDBJ databases">
        <authorList>
            <person name="Wang Y."/>
            <person name="White M."/>
            <person name="Kvist S."/>
            <person name="Moncalvo J.-M."/>
        </authorList>
    </citation>
    <scope>NUCLEOTIDE SEQUENCE [LARGE SCALE GENOMIC DNA]</scope>
    <source>
        <strain evidence="3">COL-18-3</strain>
    </source>
</reference>
<name>A0A1R1PS20_ZANCU</name>
<sequence>MAEQQRETQSKESGGNSSRDYDESSKAFNDELETDNLKLSFDKLSVNSEGLGSTRAYKGRTTGARSTSKANYRVGGGQEDWGGSMEDYEGDIPMTVPLVLSPQSPPTGTVFDNSSNTRDHGYLNNHGEIDEKEESEDELEAFLNKSDSPKEHRTLCMYTTKS</sequence>
<accession>A0A1R1PS20</accession>
<keyword evidence="3" id="KW-1185">Reference proteome</keyword>
<comment type="caution">
    <text evidence="2">The sequence shown here is derived from an EMBL/GenBank/DDBJ whole genome shotgun (WGS) entry which is preliminary data.</text>
</comment>
<feature type="region of interest" description="Disordered" evidence="1">
    <location>
        <begin position="1"/>
        <end position="29"/>
    </location>
</feature>